<evidence type="ECO:0000256" key="5">
    <source>
        <dbReference type="ARBA" id="ARBA00023136"/>
    </source>
</evidence>
<dbReference type="GO" id="GO:0005262">
    <property type="term" value="F:calcium channel activity"/>
    <property type="evidence" value="ECO:0007669"/>
    <property type="project" value="TreeGrafter"/>
</dbReference>
<dbReference type="GO" id="GO:0005509">
    <property type="term" value="F:calcium ion binding"/>
    <property type="evidence" value="ECO:0007669"/>
    <property type="project" value="InterPro"/>
</dbReference>
<feature type="transmembrane region" description="Helical" evidence="7">
    <location>
        <begin position="495"/>
        <end position="518"/>
    </location>
</feature>
<protein>
    <submittedName>
        <fullName evidence="11">Polycystin-2</fullName>
    </submittedName>
</protein>
<dbReference type="InterPro" id="IPR013122">
    <property type="entry name" value="PKD1_2_channel"/>
</dbReference>
<feature type="transmembrane region" description="Helical" evidence="7">
    <location>
        <begin position="125"/>
        <end position="143"/>
    </location>
</feature>
<evidence type="ECO:0000259" key="8">
    <source>
        <dbReference type="Pfam" id="PF08016"/>
    </source>
</evidence>
<sequence length="728" mass="85103">MAKKFSNIIFYLTLIIIAICVACIWMFSGFRHEYGKFNMILVAFLAVTLLQILIFTPIKFTILSLDAAFWPAHQAPETPNENANVDTFMDNLRLRLRTLRSELMITERHRNERVNLKYRLITEELWLTGKLFLVYFFMALAFFDELLYFNTEATEILFQYNRGDAFGLFHVADVPDIYFFVVTSLVLAFTDGKNTSGGAPWIHAEGTRLLGVVRLRQLRTESNRLGLSLPVFTERDFGESWTLPYERVPYTDKYWPIYTPWLPSVSVARDNLLMGINHVGHMFNYPESKGYKVLLSDTRYKSLQIIDYLMNKNWLDANTTALFMDFSLYNADANTFTVCTLWVEKFPYQYPDGHMKVESHTFVEQLREFTKFGMLMVFVFVVTWLQFTKAFFVKVWYDPRQLKTLWVLVDAMIVALSVIVGMIMAVRDNMVQKMIKKVEIAVVVDFLDFREPAQLSYLEDVVTGLTVALVTMRLWKVMQFSATFQLFTKTIAMAWDALLCTFVITVIFIIAIGIATVTINGNYTSNFRDFPKGIVTVTCFAFGYTNLVYPPDIFYGGEWLGIVLYTIMGFVVKYMLINLIVSMMRDQMASVKADRDKKVRQRITFWQFLRVEYAFFINYIVKVFHCQRGYQRKNRTVAQNIQRELNSIELKRRKTKISSIYSETIYVMPINKDLEQMKYRERIERTFTLAAILHTQMELMERLMFGDEEGNLPSLDQDDEQITDTEED</sequence>
<dbReference type="GO" id="GO:0050982">
    <property type="term" value="P:detection of mechanical stimulus"/>
    <property type="evidence" value="ECO:0007669"/>
    <property type="project" value="TreeGrafter"/>
</dbReference>
<evidence type="ECO:0000256" key="7">
    <source>
        <dbReference type="SAM" id="Phobius"/>
    </source>
</evidence>
<reference evidence="11" key="1">
    <citation type="submission" date="2025-08" db="UniProtKB">
        <authorList>
            <consortium name="RefSeq"/>
        </authorList>
    </citation>
    <scope>IDENTIFICATION</scope>
    <source>
        <strain evidence="11">Mau12</strain>
        <tissue evidence="11">Whole Body</tissue>
    </source>
</reference>
<comment type="subcellular location">
    <subcellularLocation>
        <location evidence="1">Membrane</location>
        <topology evidence="1">Multi-pass membrane protein</topology>
    </subcellularLocation>
</comment>
<feature type="transmembrane region" description="Helical" evidence="7">
    <location>
        <begin position="530"/>
        <end position="547"/>
    </location>
</feature>
<dbReference type="InterPro" id="IPR003915">
    <property type="entry name" value="PKD_2"/>
</dbReference>
<keyword evidence="5 7" id="KW-0472">Membrane</keyword>
<name>A0A6P8JNA7_DROMA</name>
<dbReference type="AlphaFoldDB" id="A0A6P8JNA7"/>
<feature type="domain" description="Polycystin" evidence="9">
    <location>
        <begin position="169"/>
        <end position="362"/>
    </location>
</feature>
<evidence type="ECO:0000313" key="10">
    <source>
        <dbReference type="Proteomes" id="UP000515162"/>
    </source>
</evidence>
<evidence type="ECO:0000259" key="9">
    <source>
        <dbReference type="Pfam" id="PF20519"/>
    </source>
</evidence>
<gene>
    <name evidence="11" type="primary">LOC117139357</name>
</gene>
<accession>A0A6P8JNA7</accession>
<dbReference type="Proteomes" id="UP000515162">
    <property type="component" value="Chromosome 3L"/>
</dbReference>
<evidence type="ECO:0000313" key="11">
    <source>
        <dbReference type="RefSeq" id="XP_033157500.1"/>
    </source>
</evidence>
<feature type="transmembrane region" description="Helical" evidence="7">
    <location>
        <begin position="603"/>
        <end position="621"/>
    </location>
</feature>
<feature type="transmembrane region" description="Helical" evidence="7">
    <location>
        <begin position="6"/>
        <end position="27"/>
    </location>
</feature>
<dbReference type="PANTHER" id="PTHR10877:SF183">
    <property type="entry name" value="AT14535P-RELATED"/>
    <property type="match status" value="1"/>
</dbReference>
<dbReference type="Pfam" id="PF20519">
    <property type="entry name" value="Polycystin_dom"/>
    <property type="match status" value="1"/>
</dbReference>
<dbReference type="GO" id="GO:0016020">
    <property type="term" value="C:membrane"/>
    <property type="evidence" value="ECO:0007669"/>
    <property type="project" value="UniProtKB-SubCell"/>
</dbReference>
<dbReference type="Pfam" id="PF08016">
    <property type="entry name" value="PKD_channel"/>
    <property type="match status" value="1"/>
</dbReference>
<dbReference type="InterPro" id="IPR051223">
    <property type="entry name" value="Polycystin"/>
</dbReference>
<dbReference type="PANTHER" id="PTHR10877">
    <property type="entry name" value="POLYCYSTIN FAMILY MEMBER"/>
    <property type="match status" value="1"/>
</dbReference>
<evidence type="ECO:0000256" key="1">
    <source>
        <dbReference type="ARBA" id="ARBA00004141"/>
    </source>
</evidence>
<feature type="transmembrane region" description="Helical" evidence="7">
    <location>
        <begin position="39"/>
        <end position="58"/>
    </location>
</feature>
<dbReference type="InterPro" id="IPR046791">
    <property type="entry name" value="Polycystin_dom"/>
</dbReference>
<keyword evidence="10" id="KW-1185">Reference proteome</keyword>
<evidence type="ECO:0000256" key="4">
    <source>
        <dbReference type="ARBA" id="ARBA00022989"/>
    </source>
</evidence>
<feature type="transmembrane region" description="Helical" evidence="7">
    <location>
        <begin position="372"/>
        <end position="393"/>
    </location>
</feature>
<dbReference type="RefSeq" id="XP_033157500.1">
    <property type="nucleotide sequence ID" value="XM_033301609.1"/>
</dbReference>
<dbReference type="PRINTS" id="PR01433">
    <property type="entry name" value="POLYCYSTIN2"/>
</dbReference>
<keyword evidence="3 7" id="KW-0812">Transmembrane</keyword>
<dbReference type="GeneID" id="117139357"/>
<proteinExistence type="inferred from homology"/>
<evidence type="ECO:0000256" key="6">
    <source>
        <dbReference type="ARBA" id="ARBA00023180"/>
    </source>
</evidence>
<keyword evidence="6" id="KW-0325">Glycoprotein</keyword>
<keyword evidence="4 7" id="KW-1133">Transmembrane helix</keyword>
<comment type="similarity">
    <text evidence="2">Belongs to the polycystin family.</text>
</comment>
<organism evidence="10 11">
    <name type="scientific">Drosophila mauritiana</name>
    <name type="common">Fruit fly</name>
    <dbReference type="NCBI Taxonomy" id="7226"/>
    <lineage>
        <taxon>Eukaryota</taxon>
        <taxon>Metazoa</taxon>
        <taxon>Ecdysozoa</taxon>
        <taxon>Arthropoda</taxon>
        <taxon>Hexapoda</taxon>
        <taxon>Insecta</taxon>
        <taxon>Pterygota</taxon>
        <taxon>Neoptera</taxon>
        <taxon>Endopterygota</taxon>
        <taxon>Diptera</taxon>
        <taxon>Brachycera</taxon>
        <taxon>Muscomorpha</taxon>
        <taxon>Ephydroidea</taxon>
        <taxon>Drosophilidae</taxon>
        <taxon>Drosophila</taxon>
        <taxon>Sophophora</taxon>
    </lineage>
</organism>
<feature type="domain" description="Polycystin cation channel PKD1/PKD2" evidence="8">
    <location>
        <begin position="365"/>
        <end position="591"/>
    </location>
</feature>
<feature type="transmembrane region" description="Helical" evidence="7">
    <location>
        <begin position="405"/>
        <end position="426"/>
    </location>
</feature>
<evidence type="ECO:0000256" key="3">
    <source>
        <dbReference type="ARBA" id="ARBA00022692"/>
    </source>
</evidence>
<feature type="transmembrane region" description="Helical" evidence="7">
    <location>
        <begin position="559"/>
        <end position="582"/>
    </location>
</feature>
<evidence type="ECO:0000256" key="2">
    <source>
        <dbReference type="ARBA" id="ARBA00007200"/>
    </source>
</evidence>